<evidence type="ECO:0000313" key="2">
    <source>
        <dbReference type="Proteomes" id="UP000292459"/>
    </source>
</evidence>
<comment type="caution">
    <text evidence="1">The sequence shown here is derived from an EMBL/GenBank/DDBJ whole genome shotgun (WGS) entry which is preliminary data.</text>
</comment>
<keyword evidence="2" id="KW-1185">Reference proteome</keyword>
<reference evidence="1 2" key="1">
    <citation type="submission" date="2018-11" db="EMBL/GenBank/DDBJ databases">
        <title>Whole genome sequencing of an environmental sample.</title>
        <authorList>
            <person name="Sarangi A.N."/>
            <person name="Singh D."/>
            <person name="Tripathy S."/>
        </authorList>
    </citation>
    <scope>NUCLEOTIDE SEQUENCE [LARGE SCALE GENOMIC DNA]</scope>
    <source>
        <strain evidence="1 2">Lakshadweep</strain>
    </source>
</reference>
<proteinExistence type="predicted"/>
<dbReference type="EMBL" id="QVFV01000001">
    <property type="protein sequence ID" value="RZM82662.1"/>
    <property type="molecule type" value="Genomic_DNA"/>
</dbReference>
<protein>
    <submittedName>
        <fullName evidence="1">Uncharacterized protein</fullName>
    </submittedName>
</protein>
<gene>
    <name evidence="1" type="ORF">DYY88_05395</name>
</gene>
<name>A0A4Q7EH91_9CYAN</name>
<dbReference type="AlphaFoldDB" id="A0A4Q7EH91"/>
<evidence type="ECO:0000313" key="1">
    <source>
        <dbReference type="EMBL" id="RZM82662.1"/>
    </source>
</evidence>
<organism evidence="1 2">
    <name type="scientific">Leptolyngbya iicbica LK</name>
    <dbReference type="NCBI Taxonomy" id="2294035"/>
    <lineage>
        <taxon>Bacteria</taxon>
        <taxon>Bacillati</taxon>
        <taxon>Cyanobacteriota</taxon>
        <taxon>Cyanophyceae</taxon>
        <taxon>Leptolyngbyales</taxon>
        <taxon>Leptolyngbyaceae</taxon>
        <taxon>Leptolyngbya group</taxon>
        <taxon>Leptolyngbya</taxon>
        <taxon>Leptolyngbya iicbica</taxon>
    </lineage>
</organism>
<dbReference type="Proteomes" id="UP000292459">
    <property type="component" value="Unassembled WGS sequence"/>
</dbReference>
<dbReference type="OrthoDB" id="573720at2"/>
<accession>A0A4Q7EH91</accession>
<sequence length="59" mass="7356">MKSQYNPHKFPLWAYLKQPVFSPHYKLRLNPGRFWHSQRLRHLESCWAKVYKPEEHYNS</sequence>